<comment type="caution">
    <text evidence="4">The sequence shown here is derived from an EMBL/GenBank/DDBJ whole genome shotgun (WGS) entry which is preliminary data.</text>
</comment>
<evidence type="ECO:0000256" key="2">
    <source>
        <dbReference type="ARBA" id="ARBA00023239"/>
    </source>
</evidence>
<keyword evidence="2" id="KW-0456">Lyase</keyword>
<evidence type="ECO:0000256" key="1">
    <source>
        <dbReference type="ARBA" id="ARBA00022723"/>
    </source>
</evidence>
<keyword evidence="4" id="KW-0670">Pyruvate</keyword>
<dbReference type="PANTHER" id="PTHR30502:SF8">
    <property type="entry name" value="SYNTHASE, PUTATIVE-RELATED"/>
    <property type="match status" value="1"/>
</dbReference>
<organism evidence="4 5">
    <name type="scientific">Diplogelasinospora grovesii</name>
    <dbReference type="NCBI Taxonomy" id="303347"/>
    <lineage>
        <taxon>Eukaryota</taxon>
        <taxon>Fungi</taxon>
        <taxon>Dikarya</taxon>
        <taxon>Ascomycota</taxon>
        <taxon>Pezizomycotina</taxon>
        <taxon>Sordariomycetes</taxon>
        <taxon>Sordariomycetidae</taxon>
        <taxon>Sordariales</taxon>
        <taxon>Diplogelasinosporaceae</taxon>
        <taxon>Diplogelasinospora</taxon>
    </lineage>
</organism>
<keyword evidence="5" id="KW-1185">Reference proteome</keyword>
<dbReference type="AlphaFoldDB" id="A0AAN6N4K7"/>
<keyword evidence="4" id="KW-0418">Kinase</keyword>
<feature type="domain" description="HpcH/HpaI aldolase/citrate lyase" evidence="3">
    <location>
        <begin position="58"/>
        <end position="277"/>
    </location>
</feature>
<dbReference type="SUPFAM" id="SSF51621">
    <property type="entry name" value="Phosphoenolpyruvate/pyruvate domain"/>
    <property type="match status" value="1"/>
</dbReference>
<evidence type="ECO:0000313" key="4">
    <source>
        <dbReference type="EMBL" id="KAK3938309.1"/>
    </source>
</evidence>
<keyword evidence="1" id="KW-0479">Metal-binding</keyword>
<dbReference type="EMBL" id="MU853832">
    <property type="protein sequence ID" value="KAK3938309.1"/>
    <property type="molecule type" value="Genomic_DNA"/>
</dbReference>
<dbReference type="InterPro" id="IPR015813">
    <property type="entry name" value="Pyrv/PenolPyrv_kinase-like_dom"/>
</dbReference>
<protein>
    <submittedName>
        <fullName evidence="4">Pyruvate/Phosphoenolpyruvate kinase-like domain-containing protein</fullName>
    </submittedName>
</protein>
<dbReference type="GO" id="GO:0016832">
    <property type="term" value="F:aldehyde-lyase activity"/>
    <property type="evidence" value="ECO:0007669"/>
    <property type="project" value="TreeGrafter"/>
</dbReference>
<dbReference type="Pfam" id="PF03328">
    <property type="entry name" value="HpcH_HpaI"/>
    <property type="match status" value="1"/>
</dbReference>
<name>A0AAN6N4K7_9PEZI</name>
<reference evidence="5" key="1">
    <citation type="journal article" date="2023" name="Mol. Phylogenet. Evol.">
        <title>Genome-scale phylogeny and comparative genomics of the fungal order Sordariales.</title>
        <authorList>
            <person name="Hensen N."/>
            <person name="Bonometti L."/>
            <person name="Westerberg I."/>
            <person name="Brannstrom I.O."/>
            <person name="Guillou S."/>
            <person name="Cros-Aarteil S."/>
            <person name="Calhoun S."/>
            <person name="Haridas S."/>
            <person name="Kuo A."/>
            <person name="Mondo S."/>
            <person name="Pangilinan J."/>
            <person name="Riley R."/>
            <person name="LaButti K."/>
            <person name="Andreopoulos B."/>
            <person name="Lipzen A."/>
            <person name="Chen C."/>
            <person name="Yan M."/>
            <person name="Daum C."/>
            <person name="Ng V."/>
            <person name="Clum A."/>
            <person name="Steindorff A."/>
            <person name="Ohm R.A."/>
            <person name="Martin F."/>
            <person name="Silar P."/>
            <person name="Natvig D.O."/>
            <person name="Lalanne C."/>
            <person name="Gautier V."/>
            <person name="Ament-Velasquez S.L."/>
            <person name="Kruys A."/>
            <person name="Hutchinson M.I."/>
            <person name="Powell A.J."/>
            <person name="Barry K."/>
            <person name="Miller A.N."/>
            <person name="Grigoriev I.V."/>
            <person name="Debuchy R."/>
            <person name="Gladieux P."/>
            <person name="Hiltunen Thoren M."/>
            <person name="Johannesson H."/>
        </authorList>
    </citation>
    <scope>NUCLEOTIDE SEQUENCE [LARGE SCALE GENOMIC DNA]</scope>
    <source>
        <strain evidence="5">CBS 340.73</strain>
    </source>
</reference>
<gene>
    <name evidence="4" type="ORF">QBC46DRAFT_390537</name>
</gene>
<evidence type="ECO:0000259" key="3">
    <source>
        <dbReference type="Pfam" id="PF03328"/>
    </source>
</evidence>
<dbReference type="GO" id="GO:0016301">
    <property type="term" value="F:kinase activity"/>
    <property type="evidence" value="ECO:0007669"/>
    <property type="project" value="UniProtKB-KW"/>
</dbReference>
<sequence>MSGKSYLEQPDLHTKAEHRAALLTYPGNLRAALRQAKEDPKKTLFGVAHGIPSVFVTKVLASAKPDFIWIDVEHGIFDRSTLYDAIHAAQHHSEGKSLVIVRVPKHDEISLTTALDAGASGIVIPHTESAQDVKDKIREIYYPPIGQRSFSPWTFTPGISDASLYPNDSFNMRNSNNHICIIPQIESVEGVENLDEIAAVEGVTGLMFGPGDFSADAGIEFRMDAEPHPTFVAAMTKMVTTAHKYGLPLFGGAMDQKMIPMMVKQGYAAIAVTFDVWGLANLIHGGIQQARASVQQEEAEPKA</sequence>
<proteinExistence type="predicted"/>
<accession>A0AAN6N4K7</accession>
<dbReference type="Gene3D" id="3.20.20.60">
    <property type="entry name" value="Phosphoenolpyruvate-binding domains"/>
    <property type="match status" value="1"/>
</dbReference>
<dbReference type="GO" id="GO:0046872">
    <property type="term" value="F:metal ion binding"/>
    <property type="evidence" value="ECO:0007669"/>
    <property type="project" value="UniProtKB-KW"/>
</dbReference>
<dbReference type="GO" id="GO:0005737">
    <property type="term" value="C:cytoplasm"/>
    <property type="evidence" value="ECO:0007669"/>
    <property type="project" value="TreeGrafter"/>
</dbReference>
<dbReference type="InterPro" id="IPR050251">
    <property type="entry name" value="HpcH-HpaI_aldolase"/>
</dbReference>
<dbReference type="InterPro" id="IPR040442">
    <property type="entry name" value="Pyrv_kinase-like_dom_sf"/>
</dbReference>
<dbReference type="PANTHER" id="PTHR30502">
    <property type="entry name" value="2-KETO-3-DEOXY-L-RHAMNONATE ALDOLASE"/>
    <property type="match status" value="1"/>
</dbReference>
<dbReference type="Proteomes" id="UP001303473">
    <property type="component" value="Unassembled WGS sequence"/>
</dbReference>
<dbReference type="InterPro" id="IPR005000">
    <property type="entry name" value="Aldolase/citrate-lyase_domain"/>
</dbReference>
<keyword evidence="4" id="KW-0808">Transferase</keyword>
<evidence type="ECO:0000313" key="5">
    <source>
        <dbReference type="Proteomes" id="UP001303473"/>
    </source>
</evidence>